<evidence type="ECO:0000313" key="3">
    <source>
        <dbReference type="Proteomes" id="UP000254938"/>
    </source>
</evidence>
<dbReference type="Proteomes" id="UP000254938">
    <property type="component" value="Unassembled WGS sequence"/>
</dbReference>
<gene>
    <name evidence="2" type="ORF">NCTC9140_00175</name>
</gene>
<protein>
    <submittedName>
        <fullName evidence="2">Porphyrin biosynthetic protein</fullName>
    </submittedName>
</protein>
<dbReference type="AlphaFoldDB" id="A0A377TI35"/>
<sequence length="417" mass="46920">MATKPSKTVLKEVQDFRDSVKRVVGLLSGKNIPVAECGDTAYVRYNKKGEPVMVNIPSIPDDASPALMNAIRGFLDHEVGHLLFTDEKVVKKMRNTKAFGLWNALEDVYIERRMSEVFTGSRRNLLSTRNLMIDRYFNPHIKKAVAMCRGDQRELFLKFFLCPVLRAWDGQPTFADFMEEHWHLIDKPIAVLKEFGVDEAVRRMDSTEDCVKVAAAMAKILREMTEMPEGPLPERESSLTKKTEPEEDSSDEPAAGDDTEVCDEEGLDSTPDEFSSDDEDEDDEKSDKSISKYIPNMYELINDTENKPEDGDLGHENVDDLPDSEETTADDPVTSLGSDVGEEVDDEGITVRPRMMAQRTGMAAPLMTAKLSKTVKVRQIKTVARRRMKGIGTPRMKAMPALPHTLTICLLMMLSRH</sequence>
<reference evidence="2 3" key="1">
    <citation type="submission" date="2018-06" db="EMBL/GenBank/DDBJ databases">
        <authorList>
            <consortium name="Pathogen Informatics"/>
            <person name="Doyle S."/>
        </authorList>
    </citation>
    <scope>NUCLEOTIDE SEQUENCE [LARGE SCALE GENOMIC DNA]</scope>
    <source>
        <strain evidence="2 3">NCTC9140</strain>
    </source>
</reference>
<feature type="compositionally biased region" description="Basic and acidic residues" evidence="1">
    <location>
        <begin position="304"/>
        <end position="318"/>
    </location>
</feature>
<feature type="region of interest" description="Disordered" evidence="1">
    <location>
        <begin position="224"/>
        <end position="341"/>
    </location>
</feature>
<name>A0A377TI35_KLEPN</name>
<dbReference type="InterPro" id="IPR006538">
    <property type="entry name" value="CobT"/>
</dbReference>
<feature type="compositionally biased region" description="Acidic residues" evidence="1">
    <location>
        <begin position="319"/>
        <end position="329"/>
    </location>
</feature>
<dbReference type="EMBL" id="UGKQ01000003">
    <property type="protein sequence ID" value="STS78541.1"/>
    <property type="molecule type" value="Genomic_DNA"/>
</dbReference>
<accession>A0A377TI35</accession>
<proteinExistence type="predicted"/>
<evidence type="ECO:0000313" key="2">
    <source>
        <dbReference type="EMBL" id="STS78541.1"/>
    </source>
</evidence>
<organism evidence="2 3">
    <name type="scientific">Klebsiella pneumoniae</name>
    <dbReference type="NCBI Taxonomy" id="573"/>
    <lineage>
        <taxon>Bacteria</taxon>
        <taxon>Pseudomonadati</taxon>
        <taxon>Pseudomonadota</taxon>
        <taxon>Gammaproteobacteria</taxon>
        <taxon>Enterobacterales</taxon>
        <taxon>Enterobacteriaceae</taxon>
        <taxon>Klebsiella/Raoultella group</taxon>
        <taxon>Klebsiella</taxon>
        <taxon>Klebsiella pneumoniae complex</taxon>
    </lineage>
</organism>
<evidence type="ECO:0000256" key="1">
    <source>
        <dbReference type="SAM" id="MobiDB-lite"/>
    </source>
</evidence>
<dbReference type="GO" id="GO:0009236">
    <property type="term" value="P:cobalamin biosynthetic process"/>
    <property type="evidence" value="ECO:0007669"/>
    <property type="project" value="InterPro"/>
</dbReference>
<feature type="compositionally biased region" description="Basic and acidic residues" evidence="1">
    <location>
        <begin position="232"/>
        <end position="244"/>
    </location>
</feature>
<feature type="compositionally biased region" description="Acidic residues" evidence="1">
    <location>
        <begin position="245"/>
        <end position="284"/>
    </location>
</feature>
<dbReference type="Pfam" id="PF06213">
    <property type="entry name" value="CobT"/>
    <property type="match status" value="1"/>
</dbReference>